<organism evidence="2 3">
    <name type="scientific">Chlamydomonas eustigma</name>
    <dbReference type="NCBI Taxonomy" id="1157962"/>
    <lineage>
        <taxon>Eukaryota</taxon>
        <taxon>Viridiplantae</taxon>
        <taxon>Chlorophyta</taxon>
        <taxon>core chlorophytes</taxon>
        <taxon>Chlorophyceae</taxon>
        <taxon>CS clade</taxon>
        <taxon>Chlamydomonadales</taxon>
        <taxon>Chlamydomonadaceae</taxon>
        <taxon>Chlamydomonas</taxon>
    </lineage>
</organism>
<evidence type="ECO:0000313" key="3">
    <source>
        <dbReference type="Proteomes" id="UP000232323"/>
    </source>
</evidence>
<dbReference type="Proteomes" id="UP000232323">
    <property type="component" value="Unassembled WGS sequence"/>
</dbReference>
<keyword evidence="3" id="KW-1185">Reference proteome</keyword>
<sequence>MIRVEDKVMESCEASIQRAEYRFASQQKPWDGYGGLLKVCEDAELREHGVIRAATPRNPLIRIKAGSRPHAQSEEGGVKPSLGGTGSGQPMGGGRPERPSRGCDLDIDSHLGSRGKAADLTAPTLISKSEAQGSAIQEHSPPAQTTAHHSASSIDTTALHAIGPTPQGGPQRLAAQPVTFNIVGLAANLEQQQQLLQLYQQYQQDLAAISSGQQQRSPALDATSFVPHVTQPAFSEQASLNPQLHSHPSWDYLTSTNSHQGSIPKQGPAWNGSVAGGMPNDAAAISAATWQQQEEELRALYNSPSVAAARREAGLPAFCHSEEIVASIASLPKPPSHR</sequence>
<feature type="region of interest" description="Disordered" evidence="1">
    <location>
        <begin position="66"/>
        <end position="111"/>
    </location>
</feature>
<gene>
    <name evidence="2" type="ORF">CEUSTIGMA_g11751.t1</name>
</gene>
<feature type="region of interest" description="Disordered" evidence="1">
    <location>
        <begin position="130"/>
        <end position="153"/>
    </location>
</feature>
<dbReference type="AlphaFoldDB" id="A0A250XN08"/>
<accession>A0A250XN08</accession>
<feature type="compositionally biased region" description="Basic and acidic residues" evidence="1">
    <location>
        <begin position="95"/>
        <end position="111"/>
    </location>
</feature>
<name>A0A250XN08_9CHLO</name>
<evidence type="ECO:0000313" key="2">
    <source>
        <dbReference type="EMBL" id="GAX84329.1"/>
    </source>
</evidence>
<reference evidence="2 3" key="1">
    <citation type="submission" date="2017-08" db="EMBL/GenBank/DDBJ databases">
        <title>Acidophilic green algal genome provides insights into adaptation to an acidic environment.</title>
        <authorList>
            <person name="Hirooka S."/>
            <person name="Hirose Y."/>
            <person name="Kanesaki Y."/>
            <person name="Higuchi S."/>
            <person name="Fujiwara T."/>
            <person name="Onuma R."/>
            <person name="Era A."/>
            <person name="Ohbayashi R."/>
            <person name="Uzuka A."/>
            <person name="Nozaki H."/>
            <person name="Yoshikawa H."/>
            <person name="Miyagishima S.Y."/>
        </authorList>
    </citation>
    <scope>NUCLEOTIDE SEQUENCE [LARGE SCALE GENOMIC DNA]</scope>
    <source>
        <strain evidence="2 3">NIES-2499</strain>
    </source>
</reference>
<dbReference type="OrthoDB" id="551425at2759"/>
<comment type="caution">
    <text evidence="2">The sequence shown here is derived from an EMBL/GenBank/DDBJ whole genome shotgun (WGS) entry which is preliminary data.</text>
</comment>
<protein>
    <submittedName>
        <fullName evidence="2">Uncharacterized protein</fullName>
    </submittedName>
</protein>
<evidence type="ECO:0000256" key="1">
    <source>
        <dbReference type="SAM" id="MobiDB-lite"/>
    </source>
</evidence>
<proteinExistence type="predicted"/>
<dbReference type="EMBL" id="BEGY01000122">
    <property type="protein sequence ID" value="GAX84329.1"/>
    <property type="molecule type" value="Genomic_DNA"/>
</dbReference>
<feature type="compositionally biased region" description="Gly residues" evidence="1">
    <location>
        <begin position="83"/>
        <end position="94"/>
    </location>
</feature>